<gene>
    <name evidence="2" type="ORF">HNR73_001784</name>
</gene>
<sequence>MTHPYRGNDDRQMSGEGEVDEEAEHEAEEHAEDVRREDPGAIADEDADDDETPPVAPV</sequence>
<reference evidence="2 3" key="1">
    <citation type="submission" date="2020-08" db="EMBL/GenBank/DDBJ databases">
        <title>Genomic Encyclopedia of Type Strains, Phase IV (KMG-IV): sequencing the most valuable type-strain genomes for metagenomic binning, comparative biology and taxonomic classification.</title>
        <authorList>
            <person name="Goeker M."/>
        </authorList>
    </citation>
    <scope>NUCLEOTIDE SEQUENCE [LARGE SCALE GENOMIC DNA]</scope>
    <source>
        <strain evidence="2 3">YIM 65646</strain>
    </source>
</reference>
<comment type="caution">
    <text evidence="2">The sequence shown here is derived from an EMBL/GenBank/DDBJ whole genome shotgun (WGS) entry which is preliminary data.</text>
</comment>
<dbReference type="RefSeq" id="WP_184786781.1">
    <property type="nucleotide sequence ID" value="NZ_BONT01000013.1"/>
</dbReference>
<keyword evidence="3" id="KW-1185">Reference proteome</keyword>
<evidence type="ECO:0000313" key="2">
    <source>
        <dbReference type="EMBL" id="MBB6033934.1"/>
    </source>
</evidence>
<protein>
    <submittedName>
        <fullName evidence="2">Uncharacterized protein</fullName>
    </submittedName>
</protein>
<feature type="region of interest" description="Disordered" evidence="1">
    <location>
        <begin position="1"/>
        <end position="58"/>
    </location>
</feature>
<name>A0A841FDP3_9ACTN</name>
<organism evidence="2 3">
    <name type="scientific">Phytomonospora endophytica</name>
    <dbReference type="NCBI Taxonomy" id="714109"/>
    <lineage>
        <taxon>Bacteria</taxon>
        <taxon>Bacillati</taxon>
        <taxon>Actinomycetota</taxon>
        <taxon>Actinomycetes</taxon>
        <taxon>Micromonosporales</taxon>
        <taxon>Micromonosporaceae</taxon>
        <taxon>Phytomonospora</taxon>
    </lineage>
</organism>
<dbReference type="Proteomes" id="UP000548476">
    <property type="component" value="Unassembled WGS sequence"/>
</dbReference>
<proteinExistence type="predicted"/>
<dbReference type="AlphaFoldDB" id="A0A841FDP3"/>
<feature type="compositionally biased region" description="Acidic residues" evidence="1">
    <location>
        <begin position="17"/>
        <end position="31"/>
    </location>
</feature>
<feature type="compositionally biased region" description="Basic and acidic residues" evidence="1">
    <location>
        <begin position="1"/>
        <end position="13"/>
    </location>
</feature>
<dbReference type="EMBL" id="JACHGT010000003">
    <property type="protein sequence ID" value="MBB6033934.1"/>
    <property type="molecule type" value="Genomic_DNA"/>
</dbReference>
<evidence type="ECO:0000313" key="3">
    <source>
        <dbReference type="Proteomes" id="UP000548476"/>
    </source>
</evidence>
<accession>A0A841FDP3</accession>
<evidence type="ECO:0000256" key="1">
    <source>
        <dbReference type="SAM" id="MobiDB-lite"/>
    </source>
</evidence>
<feature type="compositionally biased region" description="Acidic residues" evidence="1">
    <location>
        <begin position="43"/>
        <end position="52"/>
    </location>
</feature>